<reference evidence="2" key="1">
    <citation type="journal article" date="2019" name="Int. J. Syst. Evol. Microbiol.">
        <title>The Global Catalogue of Microorganisms (GCM) 10K type strain sequencing project: providing services to taxonomists for standard genome sequencing and annotation.</title>
        <authorList>
            <consortium name="The Broad Institute Genomics Platform"/>
            <consortium name="The Broad Institute Genome Sequencing Center for Infectious Disease"/>
            <person name="Wu L."/>
            <person name="Ma J."/>
        </authorList>
    </citation>
    <scope>NUCLEOTIDE SEQUENCE [LARGE SCALE GENOMIC DNA]</scope>
    <source>
        <strain evidence="2">JCM 8201</strain>
    </source>
</reference>
<proteinExistence type="predicted"/>
<dbReference type="InterPro" id="IPR050267">
    <property type="entry name" value="Anti-sigma-factor_SerPK"/>
</dbReference>
<dbReference type="Proteomes" id="UP001501842">
    <property type="component" value="Unassembled WGS sequence"/>
</dbReference>
<dbReference type="EMBL" id="BAAATZ010000037">
    <property type="protein sequence ID" value="GAA2738122.1"/>
    <property type="molecule type" value="Genomic_DNA"/>
</dbReference>
<dbReference type="PANTHER" id="PTHR35526:SF3">
    <property type="entry name" value="ANTI-SIGMA-F FACTOR RSBW"/>
    <property type="match status" value="1"/>
</dbReference>
<keyword evidence="2" id="KW-1185">Reference proteome</keyword>
<name>A0ABP6H849_9ACTN</name>
<dbReference type="CDD" id="cd16936">
    <property type="entry name" value="HATPase_RsbW-like"/>
    <property type="match status" value="1"/>
</dbReference>
<dbReference type="InterPro" id="IPR036890">
    <property type="entry name" value="HATPase_C_sf"/>
</dbReference>
<evidence type="ECO:0000313" key="1">
    <source>
        <dbReference type="EMBL" id="GAA2738122.1"/>
    </source>
</evidence>
<dbReference type="PANTHER" id="PTHR35526">
    <property type="entry name" value="ANTI-SIGMA-F FACTOR RSBW-RELATED"/>
    <property type="match status" value="1"/>
</dbReference>
<protein>
    <recommendedName>
        <fullName evidence="3">Anti-sigma regulatory factor (Ser/Thr protein kinase)</fullName>
    </recommendedName>
</protein>
<evidence type="ECO:0000313" key="2">
    <source>
        <dbReference type="Proteomes" id="UP001501842"/>
    </source>
</evidence>
<evidence type="ECO:0008006" key="3">
    <source>
        <dbReference type="Google" id="ProtNLM"/>
    </source>
</evidence>
<accession>A0ABP6H849</accession>
<dbReference type="RefSeq" id="WP_344457716.1">
    <property type="nucleotide sequence ID" value="NZ_BAAATZ010000037.1"/>
</dbReference>
<dbReference type="SUPFAM" id="SSF55874">
    <property type="entry name" value="ATPase domain of HSP90 chaperone/DNA topoisomerase II/histidine kinase"/>
    <property type="match status" value="1"/>
</dbReference>
<gene>
    <name evidence="1" type="ORF">GCM10010439_70900</name>
</gene>
<comment type="caution">
    <text evidence="1">The sequence shown here is derived from an EMBL/GenBank/DDBJ whole genome shotgun (WGS) entry which is preliminary data.</text>
</comment>
<organism evidence="1 2">
    <name type="scientific">Actinocorallia aurantiaca</name>
    <dbReference type="NCBI Taxonomy" id="46204"/>
    <lineage>
        <taxon>Bacteria</taxon>
        <taxon>Bacillati</taxon>
        <taxon>Actinomycetota</taxon>
        <taxon>Actinomycetes</taxon>
        <taxon>Streptosporangiales</taxon>
        <taxon>Thermomonosporaceae</taxon>
        <taxon>Actinocorallia</taxon>
    </lineage>
</organism>
<sequence>MKLAIDLGRTWTWSLPPDATCPRIARTLVREALTVLEVPGETIADAALMVSELATNAFQHAAAYPPHELWIYCFDDYEFSCAVFDGLPTRNLPLALERADFGRGLSIVAELSRDRWGTDAAHARLDPRVRGKAVWFTCDR</sequence>
<dbReference type="Gene3D" id="3.30.565.10">
    <property type="entry name" value="Histidine kinase-like ATPase, C-terminal domain"/>
    <property type="match status" value="1"/>
</dbReference>